<evidence type="ECO:0000256" key="1">
    <source>
        <dbReference type="SAM" id="MobiDB-lite"/>
    </source>
</evidence>
<protein>
    <submittedName>
        <fullName evidence="2">Uncharacterized protein</fullName>
    </submittedName>
</protein>
<reference evidence="2 3" key="1">
    <citation type="journal article" date="2019" name="Int. J. Syst. Evol. Microbiol.">
        <title>The Global Catalogue of Microorganisms (GCM) 10K type strain sequencing project: providing services to taxonomists for standard genome sequencing and annotation.</title>
        <authorList>
            <consortium name="The Broad Institute Genomics Platform"/>
            <consortium name="The Broad Institute Genome Sequencing Center for Infectious Disease"/>
            <person name="Wu L."/>
            <person name="Ma J."/>
        </authorList>
    </citation>
    <scope>NUCLEOTIDE SEQUENCE [LARGE SCALE GENOMIC DNA]</scope>
    <source>
        <strain evidence="2 3">JCM 16013</strain>
    </source>
</reference>
<proteinExistence type="predicted"/>
<sequence length="142" mass="14940">MGPIIPYRGRPLPRPPAPGPGPGTADPGPVPTVGAALYGSPVTTLTLIDEATSGAATPIGTLAVPELRLTVREILRRRVRLEVELRGAGDAEAAFRAAVRAFDRNGFLMFVGTRQVEDLDEVVELTEDAEVTFLKLIALAGG</sequence>
<feature type="compositionally biased region" description="Pro residues" evidence="1">
    <location>
        <begin position="12"/>
        <end position="21"/>
    </location>
</feature>
<dbReference type="Proteomes" id="UP001499854">
    <property type="component" value="Unassembled WGS sequence"/>
</dbReference>
<comment type="caution">
    <text evidence="2">The sequence shown here is derived from an EMBL/GenBank/DDBJ whole genome shotgun (WGS) entry which is preliminary data.</text>
</comment>
<name>A0ABN2TDH8_9ACTN</name>
<feature type="compositionally biased region" description="Low complexity" evidence="1">
    <location>
        <begin position="23"/>
        <end position="32"/>
    </location>
</feature>
<feature type="compositionally biased region" description="Low complexity" evidence="1">
    <location>
        <begin position="1"/>
        <end position="10"/>
    </location>
</feature>
<feature type="region of interest" description="Disordered" evidence="1">
    <location>
        <begin position="1"/>
        <end position="32"/>
    </location>
</feature>
<organism evidence="2 3">
    <name type="scientific">Catenulispora subtropica</name>
    <dbReference type="NCBI Taxonomy" id="450798"/>
    <lineage>
        <taxon>Bacteria</taxon>
        <taxon>Bacillati</taxon>
        <taxon>Actinomycetota</taxon>
        <taxon>Actinomycetes</taxon>
        <taxon>Catenulisporales</taxon>
        <taxon>Catenulisporaceae</taxon>
        <taxon>Catenulispora</taxon>
    </lineage>
</organism>
<evidence type="ECO:0000313" key="3">
    <source>
        <dbReference type="Proteomes" id="UP001499854"/>
    </source>
</evidence>
<evidence type="ECO:0000313" key="2">
    <source>
        <dbReference type="EMBL" id="GAA2006011.1"/>
    </source>
</evidence>
<accession>A0ABN2TDH8</accession>
<gene>
    <name evidence="2" type="ORF">GCM10009838_85310</name>
</gene>
<dbReference type="EMBL" id="BAAAQM010000089">
    <property type="protein sequence ID" value="GAA2006011.1"/>
    <property type="molecule type" value="Genomic_DNA"/>
</dbReference>
<keyword evidence="3" id="KW-1185">Reference proteome</keyword>